<dbReference type="Proteomes" id="UP000275846">
    <property type="component" value="Unassembled WGS sequence"/>
</dbReference>
<sequence length="196" mass="21552">MPKPLPNSEPERTCGDGGLMMALAIFSAGTTPYRRHQPRLVHAIEHPTPTTTCSSYRMFAQTTNIQLNKHESVPAKHKPLFLQPSRVLPSLEEDHEVNADGAGGCQRTRSRTATPPPPSPRRHSRCGALSAKRCDPVASRGGTRLARPVRNYKKNCAFVTAGSASADQKLARINDSFSVKRIRDSRPRLWSITCTA</sequence>
<evidence type="ECO:0000313" key="2">
    <source>
        <dbReference type="EMBL" id="VDL92592.1"/>
    </source>
</evidence>
<reference evidence="4" key="1">
    <citation type="submission" date="2016-06" db="UniProtKB">
        <authorList>
            <consortium name="WormBaseParasite"/>
        </authorList>
    </citation>
    <scope>IDENTIFICATION</scope>
</reference>
<dbReference type="WBParaSite" id="SSLN_0000640401-mRNA-1">
    <property type="protein sequence ID" value="SSLN_0000640401-mRNA-1"/>
    <property type="gene ID" value="SSLN_0000640401"/>
</dbReference>
<feature type="region of interest" description="Disordered" evidence="1">
    <location>
        <begin position="97"/>
        <end position="129"/>
    </location>
</feature>
<evidence type="ECO:0000256" key="1">
    <source>
        <dbReference type="SAM" id="MobiDB-lite"/>
    </source>
</evidence>
<evidence type="ECO:0000313" key="4">
    <source>
        <dbReference type="WBParaSite" id="SSLN_0000640401-mRNA-1"/>
    </source>
</evidence>
<dbReference type="EMBL" id="UYSU01033592">
    <property type="protein sequence ID" value="VDL92592.1"/>
    <property type="molecule type" value="Genomic_DNA"/>
</dbReference>
<reference evidence="2 3" key="2">
    <citation type="submission" date="2018-11" db="EMBL/GenBank/DDBJ databases">
        <authorList>
            <consortium name="Pathogen Informatics"/>
        </authorList>
    </citation>
    <scope>NUCLEOTIDE SEQUENCE [LARGE SCALE GENOMIC DNA]</scope>
    <source>
        <strain evidence="2 3">NST_G2</strain>
    </source>
</reference>
<evidence type="ECO:0000313" key="3">
    <source>
        <dbReference type="Proteomes" id="UP000275846"/>
    </source>
</evidence>
<name>A0A183SPQ9_SCHSO</name>
<proteinExistence type="predicted"/>
<protein>
    <submittedName>
        <fullName evidence="2 4">Uncharacterized protein</fullName>
    </submittedName>
</protein>
<dbReference type="AlphaFoldDB" id="A0A183SPQ9"/>
<accession>A0A183SPQ9</accession>
<keyword evidence="3" id="KW-1185">Reference proteome</keyword>
<organism evidence="4">
    <name type="scientific">Schistocephalus solidus</name>
    <name type="common">Tapeworm</name>
    <dbReference type="NCBI Taxonomy" id="70667"/>
    <lineage>
        <taxon>Eukaryota</taxon>
        <taxon>Metazoa</taxon>
        <taxon>Spiralia</taxon>
        <taxon>Lophotrochozoa</taxon>
        <taxon>Platyhelminthes</taxon>
        <taxon>Cestoda</taxon>
        <taxon>Eucestoda</taxon>
        <taxon>Diphyllobothriidea</taxon>
        <taxon>Diphyllobothriidae</taxon>
        <taxon>Schistocephalus</taxon>
    </lineage>
</organism>
<gene>
    <name evidence="2" type="ORF">SSLN_LOCUS6207</name>
</gene>